<dbReference type="EMBL" id="VSWC01000002">
    <property type="protein sequence ID" value="KAA1117352.1"/>
    <property type="molecule type" value="Genomic_DNA"/>
</dbReference>
<organism evidence="1 2">
    <name type="scientific">Puccinia graminis f. sp. tritici</name>
    <dbReference type="NCBI Taxonomy" id="56615"/>
    <lineage>
        <taxon>Eukaryota</taxon>
        <taxon>Fungi</taxon>
        <taxon>Dikarya</taxon>
        <taxon>Basidiomycota</taxon>
        <taxon>Pucciniomycotina</taxon>
        <taxon>Pucciniomycetes</taxon>
        <taxon>Pucciniales</taxon>
        <taxon>Pucciniaceae</taxon>
        <taxon>Puccinia</taxon>
    </lineage>
</organism>
<evidence type="ECO:0000313" key="1">
    <source>
        <dbReference type="EMBL" id="KAA1117352.1"/>
    </source>
</evidence>
<evidence type="ECO:0000313" key="2">
    <source>
        <dbReference type="Proteomes" id="UP000324748"/>
    </source>
</evidence>
<name>A0A5B0QVM1_PUCGR</name>
<comment type="caution">
    <text evidence="1">The sequence shown here is derived from an EMBL/GenBank/DDBJ whole genome shotgun (WGS) entry which is preliminary data.</text>
</comment>
<dbReference type="Proteomes" id="UP000324748">
    <property type="component" value="Unassembled WGS sequence"/>
</dbReference>
<gene>
    <name evidence="1" type="ORF">PGT21_004440</name>
</gene>
<proteinExistence type="predicted"/>
<accession>A0A5B0QVM1</accession>
<sequence length="135" mass="15408">MTAHLEPIFLSSPGRESLEEFYKLVCIRLLIRNRLAKQGHADVRHRRACSSQREPAKMPLFLFSRLTVMISSQPCVGMVRRGSQGERKRFLPSGFITRRPSFRASPYKFLFLVKSIETLTQANILHPSEIIPAPG</sequence>
<keyword evidence="2" id="KW-1185">Reference proteome</keyword>
<dbReference type="AlphaFoldDB" id="A0A5B0QVM1"/>
<dbReference type="OrthoDB" id="10296884at2759"/>
<protein>
    <submittedName>
        <fullName evidence="1">Uncharacterized protein</fullName>
    </submittedName>
</protein>
<reference evidence="1 2" key="1">
    <citation type="submission" date="2019-05" db="EMBL/GenBank/DDBJ databases">
        <title>Emergence of the Ug99 lineage of the wheat stem rust pathogen through somatic hybridization.</title>
        <authorList>
            <person name="Li F."/>
            <person name="Upadhyaya N.M."/>
            <person name="Sperschneider J."/>
            <person name="Matny O."/>
            <person name="Nguyen-Phuc H."/>
            <person name="Mago R."/>
            <person name="Raley C."/>
            <person name="Miller M.E."/>
            <person name="Silverstein K.A.T."/>
            <person name="Henningsen E."/>
            <person name="Hirsch C.D."/>
            <person name="Visser B."/>
            <person name="Pretorius Z.A."/>
            <person name="Steffenson B.J."/>
            <person name="Schwessinger B."/>
            <person name="Dodds P.N."/>
            <person name="Figueroa M."/>
        </authorList>
    </citation>
    <scope>NUCLEOTIDE SEQUENCE [LARGE SCALE GENOMIC DNA]</scope>
    <source>
        <strain evidence="1">21-0</strain>
    </source>
</reference>